<name>A0A1Q3CT71_CEPFO</name>
<dbReference type="AlphaFoldDB" id="A0A1Q3CT71"/>
<dbReference type="InParanoid" id="A0A1Q3CT71"/>
<protein>
    <submittedName>
        <fullName evidence="2">Uncharacterized protein</fullName>
    </submittedName>
</protein>
<feature type="non-terminal residue" evidence="2">
    <location>
        <position position="135"/>
    </location>
</feature>
<keyword evidence="1" id="KW-1133">Transmembrane helix</keyword>
<organism evidence="2 3">
    <name type="scientific">Cephalotus follicularis</name>
    <name type="common">Albany pitcher plant</name>
    <dbReference type="NCBI Taxonomy" id="3775"/>
    <lineage>
        <taxon>Eukaryota</taxon>
        <taxon>Viridiplantae</taxon>
        <taxon>Streptophyta</taxon>
        <taxon>Embryophyta</taxon>
        <taxon>Tracheophyta</taxon>
        <taxon>Spermatophyta</taxon>
        <taxon>Magnoliopsida</taxon>
        <taxon>eudicotyledons</taxon>
        <taxon>Gunneridae</taxon>
        <taxon>Pentapetalae</taxon>
        <taxon>rosids</taxon>
        <taxon>fabids</taxon>
        <taxon>Oxalidales</taxon>
        <taxon>Cephalotaceae</taxon>
        <taxon>Cephalotus</taxon>
    </lineage>
</organism>
<dbReference type="EMBL" id="BDDD01002881">
    <property type="protein sequence ID" value="GAV83427.1"/>
    <property type="molecule type" value="Genomic_DNA"/>
</dbReference>
<comment type="caution">
    <text evidence="2">The sequence shown here is derived from an EMBL/GenBank/DDBJ whole genome shotgun (WGS) entry which is preliminary data.</text>
</comment>
<evidence type="ECO:0000256" key="1">
    <source>
        <dbReference type="SAM" id="Phobius"/>
    </source>
</evidence>
<accession>A0A1Q3CT71</accession>
<evidence type="ECO:0000313" key="3">
    <source>
        <dbReference type="Proteomes" id="UP000187406"/>
    </source>
</evidence>
<dbReference type="PANTHER" id="PTHR38225:SF3">
    <property type="entry name" value="RX N-TERMINAL DOMAIN-CONTAINING PROTEIN"/>
    <property type="match status" value="1"/>
</dbReference>
<reference evidence="3" key="1">
    <citation type="submission" date="2016-04" db="EMBL/GenBank/DDBJ databases">
        <title>Cephalotus genome sequencing.</title>
        <authorList>
            <person name="Fukushima K."/>
            <person name="Hasebe M."/>
            <person name="Fang X."/>
        </authorList>
    </citation>
    <scope>NUCLEOTIDE SEQUENCE [LARGE SCALE GENOMIC DNA]</scope>
    <source>
        <strain evidence="3">cv. St1</strain>
    </source>
</reference>
<keyword evidence="3" id="KW-1185">Reference proteome</keyword>
<feature type="transmembrane region" description="Helical" evidence="1">
    <location>
        <begin position="106"/>
        <end position="132"/>
    </location>
</feature>
<keyword evidence="1" id="KW-0812">Transmembrane</keyword>
<gene>
    <name evidence="2" type="ORF">CFOL_v3_26874</name>
</gene>
<proteinExistence type="predicted"/>
<dbReference type="OrthoDB" id="1667576at2759"/>
<dbReference type="PANTHER" id="PTHR38225">
    <property type="entry name" value="PROTEIN, PUTATIVE-RELATED"/>
    <property type="match status" value="1"/>
</dbReference>
<dbReference type="Proteomes" id="UP000187406">
    <property type="component" value="Unassembled WGS sequence"/>
</dbReference>
<keyword evidence="1" id="KW-0472">Membrane</keyword>
<evidence type="ECO:0000313" key="2">
    <source>
        <dbReference type="EMBL" id="GAV83427.1"/>
    </source>
</evidence>
<sequence length="135" mass="15209">MASSLSSLCSTSPCFCRHKVFKYPQVRSHSFRDEVFHLWLAGNSANIVDANLSTLRERIAEVRKKESLDCCRLKKEEGKLKNGWNYQSGYDHNRKRDAMMSESMELIGFVSGALGMVILSGSLCICLVSLLVHFS</sequence>